<accession>A0A3N0Y9H2</accession>
<gene>
    <name evidence="1" type="ORF">DPX16_8217</name>
</gene>
<organism evidence="1 2">
    <name type="scientific">Anabarilius grahami</name>
    <name type="common">Kanglang fish</name>
    <name type="synonym">Barilius grahami</name>
    <dbReference type="NCBI Taxonomy" id="495550"/>
    <lineage>
        <taxon>Eukaryota</taxon>
        <taxon>Metazoa</taxon>
        <taxon>Chordata</taxon>
        <taxon>Craniata</taxon>
        <taxon>Vertebrata</taxon>
        <taxon>Euteleostomi</taxon>
        <taxon>Actinopterygii</taxon>
        <taxon>Neopterygii</taxon>
        <taxon>Teleostei</taxon>
        <taxon>Ostariophysi</taxon>
        <taxon>Cypriniformes</taxon>
        <taxon>Xenocyprididae</taxon>
        <taxon>Xenocypridinae</taxon>
        <taxon>Xenocypridinae incertae sedis</taxon>
        <taxon>Anabarilius</taxon>
    </lineage>
</organism>
<dbReference type="AlphaFoldDB" id="A0A3N0Y9H2"/>
<sequence length="246" mass="27909">MPALVKQDLKSAWQNRSSRGPLIPDLLGQLYLASGNYYEEVEENISLNLRSPASHPASLFRLLYQRQSFQPRLRWFPFSPLTPPLLTPLCCTVPPRAFQSPDPPRHMDLLSPSWTTLPVTLPRPVDQSAPPWLLPPYRHPYGSSSLPLPSGIALVSFSICLRHGLPGLQLHFIPPPHQLRWALPSLQLRLGPQSHRLRLSHPAPWFLLSHSSPWLDFGLQDLWCCPVSVLCLGLQISCLHCWWLDI</sequence>
<evidence type="ECO:0000313" key="1">
    <source>
        <dbReference type="EMBL" id="ROL42338.1"/>
    </source>
</evidence>
<evidence type="ECO:0000313" key="2">
    <source>
        <dbReference type="Proteomes" id="UP000281406"/>
    </source>
</evidence>
<protein>
    <submittedName>
        <fullName evidence="1">Uncharacterized protein</fullName>
    </submittedName>
</protein>
<dbReference type="EMBL" id="RJVU01049825">
    <property type="protein sequence ID" value="ROL42338.1"/>
    <property type="molecule type" value="Genomic_DNA"/>
</dbReference>
<keyword evidence="2" id="KW-1185">Reference proteome</keyword>
<dbReference type="Proteomes" id="UP000281406">
    <property type="component" value="Unassembled WGS sequence"/>
</dbReference>
<proteinExistence type="predicted"/>
<comment type="caution">
    <text evidence="1">The sequence shown here is derived from an EMBL/GenBank/DDBJ whole genome shotgun (WGS) entry which is preliminary data.</text>
</comment>
<name>A0A3N0Y9H2_ANAGA</name>
<reference evidence="1 2" key="1">
    <citation type="submission" date="2018-10" db="EMBL/GenBank/DDBJ databases">
        <title>Genome assembly for a Yunnan-Guizhou Plateau 3E fish, Anabarilius grahami (Regan), and its evolutionary and genetic applications.</title>
        <authorList>
            <person name="Jiang W."/>
        </authorList>
    </citation>
    <scope>NUCLEOTIDE SEQUENCE [LARGE SCALE GENOMIC DNA]</scope>
    <source>
        <strain evidence="1">AG-KIZ</strain>
        <tissue evidence="1">Muscle</tissue>
    </source>
</reference>